<dbReference type="PANTHER" id="PTHR32258">
    <property type="entry name" value="PROTEIN NETWORKED 4A"/>
    <property type="match status" value="1"/>
</dbReference>
<organism evidence="5">
    <name type="scientific">Prunus dulcis</name>
    <name type="common">Almond</name>
    <name type="synonym">Amygdalus dulcis</name>
    <dbReference type="NCBI Taxonomy" id="3755"/>
    <lineage>
        <taxon>Eukaryota</taxon>
        <taxon>Viridiplantae</taxon>
        <taxon>Streptophyta</taxon>
        <taxon>Embryophyta</taxon>
        <taxon>Tracheophyta</taxon>
        <taxon>Spermatophyta</taxon>
        <taxon>Magnoliopsida</taxon>
        <taxon>eudicotyledons</taxon>
        <taxon>Gunneridae</taxon>
        <taxon>Pentapetalae</taxon>
        <taxon>rosids</taxon>
        <taxon>fabids</taxon>
        <taxon>Rosales</taxon>
        <taxon>Rosaceae</taxon>
        <taxon>Amygdaloideae</taxon>
        <taxon>Amygdaleae</taxon>
        <taxon>Prunus</taxon>
    </lineage>
</organism>
<feature type="coiled-coil region" evidence="3">
    <location>
        <begin position="1287"/>
        <end position="1363"/>
    </location>
</feature>
<evidence type="ECO:0000313" key="5">
    <source>
        <dbReference type="EMBL" id="BBG93759.1"/>
    </source>
</evidence>
<feature type="coiled-coil region" evidence="3">
    <location>
        <begin position="1438"/>
        <end position="1556"/>
    </location>
</feature>
<proteinExistence type="inferred from homology"/>
<evidence type="ECO:0000259" key="4">
    <source>
        <dbReference type="PROSITE" id="PS51774"/>
    </source>
</evidence>
<sequence length="2028" mass="232329">MGWNFPIIAADQNLISSFSFPWHDQAFPKSKPVLLLCCAGVMATLLHSESRRLYSWWWDSHISPKNSKWLQENLTDMDAKVKAMIKLIEEDADSFARRAEMYYKKRPELMKLVEEFYRAYRALAERYDHATVELRQAHRTMAEAFPNQVPYVLADESPSGSSGPDVEPHTPEIPHPVRAFFDADDLHKDALGLTSTNLQALKRNGSVDSESGISKRGLKQVNEMFNPGEVPNNLKVAEGRMREGLSFQEAEESKQKLQSGYSQLTSENQSLKTQVLSQSERAAKAETEVQTLKKTLDEIQAEKDTVLLQYEQSLEKLSKLGRELNDAQMAVGGLDERASKADIETTILKETLVELEAERDAGLLQYNRCLERISSLESMLSFAQRDAKGLNERAIKAETEAQTLKQELSKLEAEKEGFFLQYKQCLEQISVLETKISVSEENSRMLNEQIERAEGEIKSLKESLAILKEEKEAAALQYKQCMDTISKMESEISHAQADAERLKSEILTGAANLKSAEEQCVLLERSNQSLRLEADGLLKKITSKDQELSEKNEEMEKFQILMQEEHLRFVQAEATLQALQKLHSQSQESQKALALEFKNGLQMLKDLEIRKQGMEDDIQQVKEENKSLSELNFSCTISIKNLQDEIFNIKEMKEKLEQEVALKSDQSNALQQHIFDLEEEIKGLNKRYRAMAEQVESAGLNPECFESSVKDLQNEKAKLKDICTRDREERELLYEKLKDMGKLSKENAVLESSLLGLNGELEGLREKVKELQESCQFLQGEKSILVAEKAILLSQLQIITQNMQKLFEKNTLLENSLSGANIELERLRARSKSLEELCQLLNNEKCNLLNERGTLVFQLKDVEQRLRNLEKRFSKLEKKYSKLEKEKGSTLNVVEELWGSLHAEKRERASYIRSSEARLAGLENNFHVMQEERRLGKKEFEEELDRALNAQIEIFVLQKFIEDLEEKNFSLLIESQRHVEASKFSDKLIAELENENLELQVEEEFLVGEIEKLRLGIRQVFRALQTEPDSHENKSGQDQIPVLHILNTIKDLKTSLFRSKDGEQQLLVEKSVLLTLLEQMRLEGAEIELAKQLFEQEYEIMVDRCSTLQKEKHELLEMTRQLRLEVTKKEHKEETLEAQLQTLQAKLENFQDAYVVLQKENSKVLEERRSLLKKVLDLEEGKQMLEEENSVNFHEALAFSNLSLVLESFTIEKAAELKALAEDLNTLFVINNDLKEAVGILEENLVMKEVENLHLNDTVQLLDKEMSEANDLNGQLSHQIAVGKDYLKQKTMKLSEAEEKLEKTEELNLQLCRTFQELKMEYEESKIVRENCEKQILELSEGSTNQKKEIVGLREANEILENEILCKAIEKEIENLHLNETVQLLDKDLCEAKDSKAQLSHEILAGMNSLKQKTMELSEVEQKLRKTGNLNEELCRTVQELRMENEDSKLMRENCEKQILELSKDNSNQKNEIDSLHKANGTLEIEVGILSEVIEEHRIREENLNSELEERSNDFELWEAEAASFYFDFQVSAVREVFLENKVNELSQVCESLKDESATKGVELEQMKGRVSSLEGEVGGLMAQLSAYVPVVASLSENVASLQHNAVLRTKLLVESNQQYKDIEPQNYLHQKSCPDSREDPSTLVPDGISELEKMQTMIKEVEKMFVEETERLAIEAVEKAMVEEMERLATQESTKNTNIKVEVSVEIEDLKSKGTSLQGKGSKSEELKLENEFTDENLKLQRMKSDNGTSMKDIPLDHVSDCSFYGRSRRDNGGADDQMLELWETAEQHCRQDPVTSEIENQASAPREDVAYHRFADSQKIIQNSSSEVQVEKELGIDKLEVSLDIQEPSREGKKEKILERLASDAQKLISLQTIAQDLNKKMETNKKGRKANGTEYETVKTHLHEVEEAVVQLAEINDQLKKNIEESPLNEQTSMELEEAGNVRRERILEQASKGSEKIGRLQFELQNIHYILLKLEDENKNKGRNGFCVSRTGVLLKDFIYSGRSSERRKKARVCGCMRPSTNGD</sequence>
<reference evidence="5" key="1">
    <citation type="journal article" date="2019" name="Science">
        <title>Mutation of a bHLH transcription factor allowed almond domestication.</title>
        <authorList>
            <person name="Sanchez-Perez R."/>
            <person name="Pavan S."/>
            <person name="Mazzeo R."/>
            <person name="Moldovan C."/>
            <person name="Aiese Cigliano R."/>
            <person name="Del Cueto J."/>
            <person name="Ricciardi F."/>
            <person name="Lotti C."/>
            <person name="Ricciardi L."/>
            <person name="Dicenta F."/>
            <person name="Lopez-Marques R.L."/>
            <person name="Lindberg Moller B."/>
        </authorList>
    </citation>
    <scope>NUCLEOTIDE SEQUENCE</scope>
</reference>
<dbReference type="GO" id="GO:0051015">
    <property type="term" value="F:actin filament binding"/>
    <property type="evidence" value="ECO:0007669"/>
    <property type="project" value="TreeGrafter"/>
</dbReference>
<name>A0A4Y1QPK5_PRUDU</name>
<dbReference type="PROSITE" id="PS51774">
    <property type="entry name" value="NAB"/>
    <property type="match status" value="1"/>
</dbReference>
<feature type="coiled-coil region" evidence="3">
    <location>
        <begin position="1126"/>
        <end position="1188"/>
    </location>
</feature>
<comment type="similarity">
    <text evidence="2">Belongs to the NET family.</text>
</comment>
<keyword evidence="5" id="KW-0808">Transferase</keyword>
<dbReference type="SUPFAM" id="SSF57997">
    <property type="entry name" value="Tropomyosin"/>
    <property type="match status" value="1"/>
</dbReference>
<accession>A0A4Y1QPK5</accession>
<evidence type="ECO:0000256" key="3">
    <source>
        <dbReference type="SAM" id="Coils"/>
    </source>
</evidence>
<feature type="coiled-coil region" evidence="3">
    <location>
        <begin position="754"/>
        <end position="886"/>
    </location>
</feature>
<dbReference type="GO" id="GO:0016301">
    <property type="term" value="F:kinase activity"/>
    <property type="evidence" value="ECO:0007669"/>
    <property type="project" value="UniProtKB-KW"/>
</dbReference>
<keyword evidence="5" id="KW-0418">Kinase</keyword>
<dbReference type="Pfam" id="PF07765">
    <property type="entry name" value="KIP1"/>
    <property type="match status" value="1"/>
</dbReference>
<dbReference type="GO" id="GO:0005886">
    <property type="term" value="C:plasma membrane"/>
    <property type="evidence" value="ECO:0007669"/>
    <property type="project" value="TreeGrafter"/>
</dbReference>
<gene>
    <name evidence="5" type="ORF">Prudu_001867</name>
</gene>
<feature type="coiled-coil region" evidence="3">
    <location>
        <begin position="604"/>
        <end position="729"/>
    </location>
</feature>
<dbReference type="PANTHER" id="PTHR32258:SF6">
    <property type="entry name" value="PROTEIN NETWORKED 1A"/>
    <property type="match status" value="1"/>
</dbReference>
<keyword evidence="1 3" id="KW-0175">Coiled coil</keyword>
<evidence type="ECO:0000256" key="2">
    <source>
        <dbReference type="ARBA" id="ARBA00038006"/>
    </source>
</evidence>
<feature type="domain" description="NAB" evidence="4">
    <location>
        <begin position="54"/>
        <end position="134"/>
    </location>
</feature>
<evidence type="ECO:0000256" key="1">
    <source>
        <dbReference type="ARBA" id="ARBA00023054"/>
    </source>
</evidence>
<dbReference type="EMBL" id="AP019297">
    <property type="protein sequence ID" value="BBG93759.1"/>
    <property type="molecule type" value="Genomic_DNA"/>
</dbReference>
<dbReference type="InterPro" id="IPR011684">
    <property type="entry name" value="NAB"/>
</dbReference>
<dbReference type="InterPro" id="IPR051861">
    <property type="entry name" value="NET_actin-binding_domain"/>
</dbReference>
<protein>
    <submittedName>
        <fullName evidence="5">Kinase interacting family protein</fullName>
    </submittedName>
</protein>
<feature type="coiled-coil region" evidence="3">
    <location>
        <begin position="373"/>
        <end position="533"/>
    </location>
</feature>
<feature type="coiled-coil region" evidence="3">
    <location>
        <begin position="1652"/>
        <end position="1695"/>
    </location>
</feature>
<feature type="coiled-coil region" evidence="3">
    <location>
        <begin position="247"/>
        <end position="330"/>
    </location>
</feature>